<proteinExistence type="predicted"/>
<comment type="caution">
    <text evidence="2">The sequence shown here is derived from an EMBL/GenBank/DDBJ whole genome shotgun (WGS) entry which is preliminary data.</text>
</comment>
<organism evidence="2 3">
    <name type="scientific">Prevotella disiens DNF00882</name>
    <dbReference type="NCBI Taxonomy" id="1401075"/>
    <lineage>
        <taxon>Bacteria</taxon>
        <taxon>Pseudomonadati</taxon>
        <taxon>Bacteroidota</taxon>
        <taxon>Bacteroidia</taxon>
        <taxon>Bacteroidales</taxon>
        <taxon>Prevotellaceae</taxon>
        <taxon>Prevotella</taxon>
    </lineage>
</organism>
<dbReference type="Proteomes" id="UP000029538">
    <property type="component" value="Unassembled WGS sequence"/>
</dbReference>
<dbReference type="AlphaFoldDB" id="A0A096ARN5"/>
<accession>A0A096ARN5</accession>
<sequence length="162" mass="18321">MKDKAEIQKLLEKFYDGLTTEAEEALLKDYFLSDNVAETLSEERTIFLAMCESEVVVPADLASKLDRQINQWNTIERTTRKTITRNGMRWIVGIAASILVLVAVGVFIDKHEQKQLSSTEEIDTYDNPEDAYATTRKALTKFSKSLNKGLQAVENATNKQVD</sequence>
<evidence type="ECO:0000313" key="3">
    <source>
        <dbReference type="Proteomes" id="UP000029538"/>
    </source>
</evidence>
<dbReference type="RefSeq" id="WP_036882664.1">
    <property type="nucleotide sequence ID" value="NZ_JRNR01000025.1"/>
</dbReference>
<keyword evidence="1" id="KW-0472">Membrane</keyword>
<evidence type="ECO:0000256" key="1">
    <source>
        <dbReference type="SAM" id="Phobius"/>
    </source>
</evidence>
<dbReference type="EMBL" id="JRNR01000025">
    <property type="protein sequence ID" value="KGF49758.1"/>
    <property type="molecule type" value="Genomic_DNA"/>
</dbReference>
<keyword evidence="1" id="KW-0812">Transmembrane</keyword>
<gene>
    <name evidence="2" type="ORF">HMPREF0654_03735</name>
</gene>
<feature type="transmembrane region" description="Helical" evidence="1">
    <location>
        <begin position="90"/>
        <end position="108"/>
    </location>
</feature>
<protein>
    <submittedName>
        <fullName evidence="2">Uncharacterized protein</fullName>
    </submittedName>
</protein>
<name>A0A096ARN5_9BACT</name>
<evidence type="ECO:0000313" key="2">
    <source>
        <dbReference type="EMBL" id="KGF49758.1"/>
    </source>
</evidence>
<keyword evidence="1" id="KW-1133">Transmembrane helix</keyword>
<reference evidence="2 3" key="1">
    <citation type="submission" date="2014-07" db="EMBL/GenBank/DDBJ databases">
        <authorList>
            <person name="McCorrison J."/>
            <person name="Sanka R."/>
            <person name="Torralba M."/>
            <person name="Gillis M."/>
            <person name="Haft D.H."/>
            <person name="Methe B."/>
            <person name="Sutton G."/>
            <person name="Nelson K.E."/>
        </authorList>
    </citation>
    <scope>NUCLEOTIDE SEQUENCE [LARGE SCALE GENOMIC DNA]</scope>
    <source>
        <strain evidence="2 3">DNF00882</strain>
    </source>
</reference>